<feature type="chain" id="PRO_5046812541" evidence="1">
    <location>
        <begin position="23"/>
        <end position="97"/>
    </location>
</feature>
<evidence type="ECO:0000256" key="1">
    <source>
        <dbReference type="SAM" id="SignalP"/>
    </source>
</evidence>
<sequence length="97" mass="9914">MATMLAGTAVFFAKAMTRGAFANPTRSFVLGDPAGGAVVYGCVLELLGADEIALGAAGPVRILVVYDEVPDLTAPIPIWSGRVVGEVRGARIVDGPV</sequence>
<evidence type="ECO:0000313" key="2">
    <source>
        <dbReference type="EMBL" id="GAA2063790.1"/>
    </source>
</evidence>
<keyword evidence="3" id="KW-1185">Reference proteome</keyword>
<accession>A0ABP5H361</accession>
<reference evidence="3" key="1">
    <citation type="journal article" date="2019" name="Int. J. Syst. Evol. Microbiol.">
        <title>The Global Catalogue of Microorganisms (GCM) 10K type strain sequencing project: providing services to taxonomists for standard genome sequencing and annotation.</title>
        <authorList>
            <consortium name="The Broad Institute Genomics Platform"/>
            <consortium name="The Broad Institute Genome Sequencing Center for Infectious Disease"/>
            <person name="Wu L."/>
            <person name="Ma J."/>
        </authorList>
    </citation>
    <scope>NUCLEOTIDE SEQUENCE [LARGE SCALE GENOMIC DNA]</scope>
    <source>
        <strain evidence="3">JCM 16014</strain>
    </source>
</reference>
<gene>
    <name evidence="2" type="ORF">GCM10009839_89000</name>
</gene>
<proteinExistence type="predicted"/>
<name>A0ABP5H361_9ACTN</name>
<organism evidence="2 3">
    <name type="scientific">Catenulispora yoronensis</name>
    <dbReference type="NCBI Taxonomy" id="450799"/>
    <lineage>
        <taxon>Bacteria</taxon>
        <taxon>Bacillati</taxon>
        <taxon>Actinomycetota</taxon>
        <taxon>Actinomycetes</taxon>
        <taxon>Catenulisporales</taxon>
        <taxon>Catenulisporaceae</taxon>
        <taxon>Catenulispora</taxon>
    </lineage>
</organism>
<dbReference type="EMBL" id="BAAAQN010000093">
    <property type="protein sequence ID" value="GAA2063790.1"/>
    <property type="molecule type" value="Genomic_DNA"/>
</dbReference>
<keyword evidence="1" id="KW-0732">Signal</keyword>
<dbReference type="Proteomes" id="UP001500751">
    <property type="component" value="Unassembled WGS sequence"/>
</dbReference>
<protein>
    <submittedName>
        <fullName evidence="2">Uncharacterized protein</fullName>
    </submittedName>
</protein>
<feature type="signal peptide" evidence="1">
    <location>
        <begin position="1"/>
        <end position="22"/>
    </location>
</feature>
<comment type="caution">
    <text evidence="2">The sequence shown here is derived from an EMBL/GenBank/DDBJ whole genome shotgun (WGS) entry which is preliminary data.</text>
</comment>
<evidence type="ECO:0000313" key="3">
    <source>
        <dbReference type="Proteomes" id="UP001500751"/>
    </source>
</evidence>